<dbReference type="PANTHER" id="PTHR48019">
    <property type="entry name" value="SERUM RESPONSE FACTOR HOMOLOG"/>
    <property type="match status" value="1"/>
</dbReference>
<reference evidence="9" key="3">
    <citation type="submission" date="2025-09" db="UniProtKB">
        <authorList>
            <consortium name="Ensembl"/>
        </authorList>
    </citation>
    <scope>IDENTIFICATION</scope>
</reference>
<dbReference type="AlphaFoldDB" id="A0AAR2KM07"/>
<dbReference type="Proteomes" id="UP001501920">
    <property type="component" value="Chromosome 18"/>
</dbReference>
<evidence type="ECO:0000256" key="5">
    <source>
        <dbReference type="ARBA" id="ARBA00023163"/>
    </source>
</evidence>
<feature type="compositionally biased region" description="Basic and acidic residues" evidence="7">
    <location>
        <begin position="327"/>
        <end position="337"/>
    </location>
</feature>
<sequence>MGIKEEPLVTFTKRKFGLMKKAYELSVLCDCEIALIIFNSTNKLFQYASTDMDKVLLKYTEYNEPHESRTNSDIVETIPPSNYDMPVSIPISNPNSLIYSHPGGSLGNPNLLPLAHPSLPRNTLSPGVTHRPPSVGNTGGLIGSDLTSSMGTNAGNGYGNHRNSPGLLVSPGSMSKGMQAKTPPPMSINMSNRKPDLRVLIPPGAKNTMPSISEDVDMLLNQRINNSQSAQSLTTPVVSVATPTLPGQGMGGYPSAISASYGTEYSLSSADLTSLSGFNSSSSLHMGSMTGWQQQHLQNMQHPSLLRQDSGRSPVDSLSSCGSSYEGSDRDEHRADFHSPLGLLRPPSHEESESPSVKRVRLAEGWAS</sequence>
<dbReference type="FunFam" id="3.40.1810.10:FF:000001">
    <property type="entry name" value="Myocyte-specific enhancer factor 2A homolog"/>
    <property type="match status" value="1"/>
</dbReference>
<dbReference type="PRINTS" id="PR00404">
    <property type="entry name" value="MADSDOMAIN"/>
</dbReference>
<organism evidence="9 10">
    <name type="scientific">Pygocentrus nattereri</name>
    <name type="common">Red-bellied piranha</name>
    <dbReference type="NCBI Taxonomy" id="42514"/>
    <lineage>
        <taxon>Eukaryota</taxon>
        <taxon>Metazoa</taxon>
        <taxon>Chordata</taxon>
        <taxon>Craniata</taxon>
        <taxon>Vertebrata</taxon>
        <taxon>Euteleostomi</taxon>
        <taxon>Actinopterygii</taxon>
        <taxon>Neopterygii</taxon>
        <taxon>Teleostei</taxon>
        <taxon>Ostariophysi</taxon>
        <taxon>Characiformes</taxon>
        <taxon>Characoidei</taxon>
        <taxon>Pygocentrus</taxon>
    </lineage>
</organism>
<keyword evidence="2" id="KW-0805">Transcription regulation</keyword>
<reference evidence="9 10" key="1">
    <citation type="submission" date="2020-10" db="EMBL/GenBank/DDBJ databases">
        <title>Pygocentrus nattereri (red-bellied piranha) genome, fPygNat1, primary haplotype.</title>
        <authorList>
            <person name="Myers G."/>
            <person name="Meyer A."/>
            <person name="Karagic N."/>
            <person name="Pippel M."/>
            <person name="Winkler S."/>
            <person name="Tracey A."/>
            <person name="Wood J."/>
            <person name="Formenti G."/>
            <person name="Howe K."/>
            <person name="Fedrigo O."/>
            <person name="Jarvis E.D."/>
        </authorList>
    </citation>
    <scope>NUCLEOTIDE SEQUENCE [LARGE SCALE GENOMIC DNA]</scope>
</reference>
<dbReference type="Pfam" id="PF00319">
    <property type="entry name" value="SRF-TF"/>
    <property type="match status" value="1"/>
</dbReference>
<dbReference type="PROSITE" id="PS50066">
    <property type="entry name" value="MADS_BOX_2"/>
    <property type="match status" value="1"/>
</dbReference>
<keyword evidence="10" id="KW-1185">Reference proteome</keyword>
<dbReference type="GO" id="GO:0045893">
    <property type="term" value="P:positive regulation of DNA-templated transcription"/>
    <property type="evidence" value="ECO:0007669"/>
    <property type="project" value="UniProtKB-ARBA"/>
</dbReference>
<feature type="compositionally biased region" description="Low complexity" evidence="7">
    <location>
        <begin position="317"/>
        <end position="326"/>
    </location>
</feature>
<evidence type="ECO:0000313" key="10">
    <source>
        <dbReference type="Proteomes" id="UP001501920"/>
    </source>
</evidence>
<dbReference type="InterPro" id="IPR002100">
    <property type="entry name" value="TF_MADSbox"/>
</dbReference>
<reference evidence="9" key="2">
    <citation type="submission" date="2025-08" db="UniProtKB">
        <authorList>
            <consortium name="Ensembl"/>
        </authorList>
    </citation>
    <scope>IDENTIFICATION</scope>
</reference>
<keyword evidence="5" id="KW-0804">Transcription</keyword>
<evidence type="ECO:0000256" key="1">
    <source>
        <dbReference type="ARBA" id="ARBA00004123"/>
    </source>
</evidence>
<protein>
    <submittedName>
        <fullName evidence="9">Myocyte enhancer factor 2ca</fullName>
    </submittedName>
</protein>
<dbReference type="GO" id="GO:0005634">
    <property type="term" value="C:nucleus"/>
    <property type="evidence" value="ECO:0007669"/>
    <property type="project" value="UniProtKB-SubCell"/>
</dbReference>
<dbReference type="SUPFAM" id="SSF55455">
    <property type="entry name" value="SRF-like"/>
    <property type="match status" value="1"/>
</dbReference>
<feature type="domain" description="MADS-box" evidence="8">
    <location>
        <begin position="9"/>
        <end position="51"/>
    </location>
</feature>
<dbReference type="Ensembl" id="ENSPNAT00000082244.1">
    <property type="protein sequence ID" value="ENSPNAP00000063146.1"/>
    <property type="gene ID" value="ENSPNAG00000008875.2"/>
</dbReference>
<keyword evidence="4" id="KW-0010">Activator</keyword>
<evidence type="ECO:0000256" key="2">
    <source>
        <dbReference type="ARBA" id="ARBA00023015"/>
    </source>
</evidence>
<dbReference type="InterPro" id="IPR050142">
    <property type="entry name" value="MADS-box/MEF2_TF"/>
</dbReference>
<dbReference type="GeneTree" id="ENSGT00940000157492"/>
<feature type="region of interest" description="Disordered" evidence="7">
    <location>
        <begin position="306"/>
        <end position="368"/>
    </location>
</feature>
<dbReference type="GO" id="GO:0046983">
    <property type="term" value="F:protein dimerization activity"/>
    <property type="evidence" value="ECO:0007669"/>
    <property type="project" value="InterPro"/>
</dbReference>
<evidence type="ECO:0000256" key="6">
    <source>
        <dbReference type="ARBA" id="ARBA00023242"/>
    </source>
</evidence>
<evidence type="ECO:0000256" key="7">
    <source>
        <dbReference type="SAM" id="MobiDB-lite"/>
    </source>
</evidence>
<dbReference type="SMART" id="SM00432">
    <property type="entry name" value="MADS"/>
    <property type="match status" value="1"/>
</dbReference>
<evidence type="ECO:0000259" key="8">
    <source>
        <dbReference type="PROSITE" id="PS50066"/>
    </source>
</evidence>
<keyword evidence="6" id="KW-0539">Nucleus</keyword>
<name>A0AAR2KM07_PYGNA</name>
<evidence type="ECO:0000313" key="9">
    <source>
        <dbReference type="Ensembl" id="ENSPNAP00000063146.1"/>
    </source>
</evidence>
<dbReference type="GO" id="GO:0003677">
    <property type="term" value="F:DNA binding"/>
    <property type="evidence" value="ECO:0007669"/>
    <property type="project" value="UniProtKB-KW"/>
</dbReference>
<dbReference type="InterPro" id="IPR036879">
    <property type="entry name" value="TF_MADSbox_sf"/>
</dbReference>
<evidence type="ECO:0000256" key="4">
    <source>
        <dbReference type="ARBA" id="ARBA00023159"/>
    </source>
</evidence>
<dbReference type="Gene3D" id="3.40.1810.10">
    <property type="entry name" value="Transcription factor, MADS-box"/>
    <property type="match status" value="1"/>
</dbReference>
<comment type="subcellular location">
    <subcellularLocation>
        <location evidence="1">Nucleus</location>
    </subcellularLocation>
</comment>
<keyword evidence="3" id="KW-0238">DNA-binding</keyword>
<evidence type="ECO:0000256" key="3">
    <source>
        <dbReference type="ARBA" id="ARBA00023125"/>
    </source>
</evidence>
<accession>A0AAR2KM07</accession>
<proteinExistence type="predicted"/>